<accession>A0A3P1SDL3</accession>
<sequence length="227" mass="25152">MSKFRASQKTAAIFAVVIMTSGSLLAGCAQDDRPISEIPFFQSAHSADDAQSGMTRSADKVMSGHYEVSPEGKLLRPKSIYEITPPELPEVAKVYDQNGAEAFAEYFVEVLDYTWLSGDTSLLRSISAESCGWCTAVADETDKRTAVGGWGEHVNNRVLSIEPAFESTNYPGLWDTILHIESDRHNLYNGTTLKQYPSEKAQFHVQMRQFDGIWKITGADAEDEQSQ</sequence>
<evidence type="ECO:0000313" key="3">
    <source>
        <dbReference type="EMBL" id="RRC95114.1"/>
    </source>
</evidence>
<organism evidence="3 4">
    <name type="scientific">Schaalia canis</name>
    <dbReference type="NCBI Taxonomy" id="100469"/>
    <lineage>
        <taxon>Bacteria</taxon>
        <taxon>Bacillati</taxon>
        <taxon>Actinomycetota</taxon>
        <taxon>Actinomycetes</taxon>
        <taxon>Actinomycetales</taxon>
        <taxon>Actinomycetaceae</taxon>
        <taxon>Schaalia</taxon>
    </lineage>
</organism>
<proteinExistence type="predicted"/>
<dbReference type="RefSeq" id="WP_124870588.1">
    <property type="nucleotide sequence ID" value="NZ_RQZF01000006.1"/>
</dbReference>
<dbReference type="InterPro" id="IPR046281">
    <property type="entry name" value="DUF6318"/>
</dbReference>
<dbReference type="Pfam" id="PF19843">
    <property type="entry name" value="DUF6318"/>
    <property type="match status" value="1"/>
</dbReference>
<dbReference type="EMBL" id="RQZF01000006">
    <property type="protein sequence ID" value="RRC95114.1"/>
    <property type="molecule type" value="Genomic_DNA"/>
</dbReference>
<reference evidence="3 4" key="1">
    <citation type="submission" date="2018-11" db="EMBL/GenBank/DDBJ databases">
        <title>Genomes From Bacteria Associated with the Canine Oral Cavity: a Test Case for Automated Genome-Based Taxonomic Assignment.</title>
        <authorList>
            <person name="Coil D.A."/>
            <person name="Jospin G."/>
            <person name="Darling A.E."/>
            <person name="Wallis C."/>
            <person name="Davis I.J."/>
            <person name="Harris S."/>
            <person name="Eisen J.A."/>
            <person name="Holcombe L.J."/>
            <person name="O'Flynn C."/>
        </authorList>
    </citation>
    <scope>NUCLEOTIDE SEQUENCE [LARGE SCALE GENOMIC DNA]</scope>
    <source>
        <strain evidence="3 4">OH770</strain>
    </source>
</reference>
<evidence type="ECO:0000313" key="4">
    <source>
        <dbReference type="Proteomes" id="UP000280444"/>
    </source>
</evidence>
<name>A0A3P1SDL3_9ACTO</name>
<dbReference type="Proteomes" id="UP000280444">
    <property type="component" value="Unassembled WGS sequence"/>
</dbReference>
<evidence type="ECO:0000259" key="2">
    <source>
        <dbReference type="Pfam" id="PF19843"/>
    </source>
</evidence>
<keyword evidence="4" id="KW-1185">Reference proteome</keyword>
<feature type="domain" description="DUF6318" evidence="2">
    <location>
        <begin position="86"/>
        <end position="218"/>
    </location>
</feature>
<dbReference type="AlphaFoldDB" id="A0A3P1SDL3"/>
<dbReference type="PROSITE" id="PS51257">
    <property type="entry name" value="PROKAR_LIPOPROTEIN"/>
    <property type="match status" value="1"/>
</dbReference>
<keyword evidence="1" id="KW-0732">Signal</keyword>
<evidence type="ECO:0000256" key="1">
    <source>
        <dbReference type="SAM" id="SignalP"/>
    </source>
</evidence>
<feature type="signal peptide" evidence="1">
    <location>
        <begin position="1"/>
        <end position="26"/>
    </location>
</feature>
<comment type="caution">
    <text evidence="3">The sequence shown here is derived from an EMBL/GenBank/DDBJ whole genome shotgun (WGS) entry which is preliminary data.</text>
</comment>
<protein>
    <recommendedName>
        <fullName evidence="2">DUF6318 domain-containing protein</fullName>
    </recommendedName>
</protein>
<dbReference type="OrthoDB" id="3254292at2"/>
<feature type="chain" id="PRO_5039508455" description="DUF6318 domain-containing protein" evidence="1">
    <location>
        <begin position="27"/>
        <end position="227"/>
    </location>
</feature>
<gene>
    <name evidence="3" type="ORF">EII11_06860</name>
</gene>